<keyword evidence="1" id="KW-0812">Transmembrane</keyword>
<accession>A0A7D4XMF1</accession>
<evidence type="ECO:0000313" key="3">
    <source>
        <dbReference type="Proteomes" id="UP000509379"/>
    </source>
</evidence>
<organism evidence="2 3">
    <name type="scientific">Stenotrophomonas phage vB_SmaS-AXL_3</name>
    <dbReference type="NCBI Taxonomy" id="2740427"/>
    <lineage>
        <taxon>Viruses</taxon>
        <taxon>Duplodnaviria</taxon>
        <taxon>Heunggongvirae</taxon>
        <taxon>Uroviricota</taxon>
        <taxon>Caudoviricetes</taxon>
        <taxon>Axeltriavirus</taxon>
        <taxon>Axeltriavirus AXL3</taxon>
    </lineage>
</organism>
<evidence type="ECO:0000313" key="2">
    <source>
        <dbReference type="EMBL" id="QKW95610.1"/>
    </source>
</evidence>
<feature type="transmembrane region" description="Helical" evidence="1">
    <location>
        <begin position="60"/>
        <end position="85"/>
    </location>
</feature>
<dbReference type="EMBL" id="MT536174">
    <property type="protein sequence ID" value="QKW95610.1"/>
    <property type="molecule type" value="Genomic_DNA"/>
</dbReference>
<name>A0A7D4XMF1_9CAUD</name>
<gene>
    <name evidence="2" type="ORF">AXL3_57</name>
</gene>
<keyword evidence="1" id="KW-1133">Transmembrane helix</keyword>
<protein>
    <recommendedName>
        <fullName evidence="4">Transmembrane protein</fullName>
    </recommendedName>
</protein>
<evidence type="ECO:0000256" key="1">
    <source>
        <dbReference type="SAM" id="Phobius"/>
    </source>
</evidence>
<feature type="transmembrane region" description="Helical" evidence="1">
    <location>
        <begin position="12"/>
        <end position="30"/>
    </location>
</feature>
<keyword evidence="3" id="KW-1185">Reference proteome</keyword>
<evidence type="ECO:0008006" key="4">
    <source>
        <dbReference type="Google" id="ProtNLM"/>
    </source>
</evidence>
<keyword evidence="1" id="KW-0472">Membrane</keyword>
<reference evidence="2" key="1">
    <citation type="submission" date="2020-05" db="EMBL/GenBank/DDBJ databases">
        <title>Isolation and characterization of the novel bacteriophage AXL3 against Stenotrophomonas maltophilia.</title>
        <authorList>
            <person name="McCutcheon J.G."/>
            <person name="Lin A."/>
            <person name="Dennis J."/>
        </authorList>
    </citation>
    <scope>NUCLEOTIDE SEQUENCE [LARGE SCALE GENOMIC DNA]</scope>
</reference>
<sequence>MDFMHDFGCGLLMLFVAFMVFDWARIWWYARRYGRILVPRYLYKGQPPTRWEAAYLGYKVWTWLVYLAALAVSAWHVCLAVLWLVELAFAVSVS</sequence>
<proteinExistence type="predicted"/>
<dbReference type="Proteomes" id="UP000509379">
    <property type="component" value="Segment"/>
</dbReference>